<feature type="compositionally biased region" description="Low complexity" evidence="1">
    <location>
        <begin position="21"/>
        <end position="35"/>
    </location>
</feature>
<evidence type="ECO:0000313" key="3">
    <source>
        <dbReference type="Proteomes" id="UP001295740"/>
    </source>
</evidence>
<feature type="region of interest" description="Disordered" evidence="1">
    <location>
        <begin position="1"/>
        <end position="118"/>
    </location>
</feature>
<accession>A0AAI8YFJ9</accession>
<protein>
    <submittedName>
        <fullName evidence="2">Uu.00g102870.m01.CDS01</fullName>
    </submittedName>
</protein>
<dbReference type="AlphaFoldDB" id="A0AAI8YFJ9"/>
<gene>
    <name evidence="2" type="ORF">KHLLAP_LOCUS3361</name>
</gene>
<comment type="caution">
    <text evidence="2">The sequence shown here is derived from an EMBL/GenBank/DDBJ whole genome shotgun (WGS) entry which is preliminary data.</text>
</comment>
<dbReference type="Proteomes" id="UP001295740">
    <property type="component" value="Unassembled WGS sequence"/>
</dbReference>
<proteinExistence type="predicted"/>
<feature type="compositionally biased region" description="Acidic residues" evidence="1">
    <location>
        <begin position="1"/>
        <end position="20"/>
    </location>
</feature>
<evidence type="ECO:0000313" key="2">
    <source>
        <dbReference type="EMBL" id="CAJ2502893.1"/>
    </source>
</evidence>
<keyword evidence="3" id="KW-1185">Reference proteome</keyword>
<name>A0AAI8YFJ9_9PEZI</name>
<evidence type="ECO:0000256" key="1">
    <source>
        <dbReference type="SAM" id="MobiDB-lite"/>
    </source>
</evidence>
<sequence length="118" mass="12706">MAEPENFDEDLFADLYDDNDAAAPATAPAAPAAPAQSQPSEAITHPEYEQASEDVAQSTEENGYGNDYHEDNYDDDDDVDFNLGNGTTSMTAAPVKQEEAHTPTYHHTTRGPSAKEDG</sequence>
<reference evidence="2" key="1">
    <citation type="submission" date="2023-10" db="EMBL/GenBank/DDBJ databases">
        <authorList>
            <person name="Hackl T."/>
        </authorList>
    </citation>
    <scope>NUCLEOTIDE SEQUENCE</scope>
</reference>
<dbReference type="EMBL" id="CAUWAG010000004">
    <property type="protein sequence ID" value="CAJ2502893.1"/>
    <property type="molecule type" value="Genomic_DNA"/>
</dbReference>
<organism evidence="2 3">
    <name type="scientific">Anthostomella pinea</name>
    <dbReference type="NCBI Taxonomy" id="933095"/>
    <lineage>
        <taxon>Eukaryota</taxon>
        <taxon>Fungi</taxon>
        <taxon>Dikarya</taxon>
        <taxon>Ascomycota</taxon>
        <taxon>Pezizomycotina</taxon>
        <taxon>Sordariomycetes</taxon>
        <taxon>Xylariomycetidae</taxon>
        <taxon>Xylariales</taxon>
        <taxon>Xylariaceae</taxon>
        <taxon>Anthostomella</taxon>
    </lineage>
</organism>